<reference evidence="1" key="1">
    <citation type="submission" date="2020-10" db="EMBL/GenBank/DDBJ databases">
        <authorList>
            <person name="Gilroy R."/>
        </authorList>
    </citation>
    <scope>NUCLEOTIDE SEQUENCE</scope>
    <source>
        <strain evidence="1">G3-4614</strain>
    </source>
</reference>
<dbReference type="EMBL" id="JADIMW010000067">
    <property type="protein sequence ID" value="MBO8438497.1"/>
    <property type="molecule type" value="Genomic_DNA"/>
</dbReference>
<evidence type="ECO:0000313" key="2">
    <source>
        <dbReference type="Proteomes" id="UP000823636"/>
    </source>
</evidence>
<reference evidence="1" key="2">
    <citation type="journal article" date="2021" name="PeerJ">
        <title>Extensive microbial diversity within the chicken gut microbiome revealed by metagenomics and culture.</title>
        <authorList>
            <person name="Gilroy R."/>
            <person name="Ravi A."/>
            <person name="Getino M."/>
            <person name="Pursley I."/>
            <person name="Horton D.L."/>
            <person name="Alikhan N.F."/>
            <person name="Baker D."/>
            <person name="Gharbi K."/>
            <person name="Hall N."/>
            <person name="Watson M."/>
            <person name="Adriaenssens E.M."/>
            <person name="Foster-Nyarko E."/>
            <person name="Jarju S."/>
            <person name="Secka A."/>
            <person name="Antonio M."/>
            <person name="Oren A."/>
            <person name="Chaudhuri R.R."/>
            <person name="La Ragione R."/>
            <person name="Hildebrand F."/>
            <person name="Pallen M.J."/>
        </authorList>
    </citation>
    <scope>NUCLEOTIDE SEQUENCE</scope>
    <source>
        <strain evidence="1">G3-4614</strain>
    </source>
</reference>
<accession>A0A9D9E2R1</accession>
<dbReference type="AlphaFoldDB" id="A0A9D9E2R1"/>
<comment type="caution">
    <text evidence="1">The sequence shown here is derived from an EMBL/GenBank/DDBJ whole genome shotgun (WGS) entry which is preliminary data.</text>
</comment>
<dbReference type="Proteomes" id="UP000823636">
    <property type="component" value="Unassembled WGS sequence"/>
</dbReference>
<evidence type="ECO:0000313" key="1">
    <source>
        <dbReference type="EMBL" id="MBO8438497.1"/>
    </source>
</evidence>
<proteinExistence type="predicted"/>
<gene>
    <name evidence="1" type="ORF">IAC54_06325</name>
</gene>
<organism evidence="1 2">
    <name type="scientific">Candidatus Caccoplasma merdipullorum</name>
    <dbReference type="NCBI Taxonomy" id="2840718"/>
    <lineage>
        <taxon>Bacteria</taxon>
        <taxon>Pseudomonadati</taxon>
        <taxon>Bacteroidota</taxon>
        <taxon>Bacteroidia</taxon>
        <taxon>Bacteroidales</taxon>
        <taxon>Bacteroidaceae</taxon>
        <taxon>Bacteroidaceae incertae sedis</taxon>
        <taxon>Candidatus Caccoplasma</taxon>
    </lineage>
</organism>
<sequence length="131" mass="14960">MENKNRTIKKYRTARGNLNTFVSVGDKVVRVKFVSRDNKEGFFITSDAALQKALEEDKDFGIKYLLANATVDMAEDRQPQYTEITSVTTWQQAKEFLHSRPYSIPLRSLATPEKIRKAAQTKGLKFPCIAE</sequence>
<protein>
    <submittedName>
        <fullName evidence="1">Uncharacterized protein</fullName>
    </submittedName>
</protein>
<name>A0A9D9E2R1_9BACT</name>